<dbReference type="InterPro" id="IPR050204">
    <property type="entry name" value="AraC_XylS_family_regulators"/>
</dbReference>
<dbReference type="GO" id="GO:0003700">
    <property type="term" value="F:DNA-binding transcription factor activity"/>
    <property type="evidence" value="ECO:0007669"/>
    <property type="project" value="InterPro"/>
</dbReference>
<dbReference type="PROSITE" id="PS01124">
    <property type="entry name" value="HTH_ARAC_FAMILY_2"/>
    <property type="match status" value="1"/>
</dbReference>
<feature type="domain" description="HTH araC/xylS-type" evidence="4">
    <location>
        <begin position="217"/>
        <end position="316"/>
    </location>
</feature>
<evidence type="ECO:0000256" key="1">
    <source>
        <dbReference type="ARBA" id="ARBA00023015"/>
    </source>
</evidence>
<proteinExistence type="predicted"/>
<gene>
    <name evidence="5" type="ORF">GB883_04300</name>
</gene>
<accession>A0A7J5USK7</accession>
<dbReference type="Pfam" id="PF14525">
    <property type="entry name" value="AraC_binding_2"/>
    <property type="match status" value="1"/>
</dbReference>
<protein>
    <submittedName>
        <fullName evidence="5">Helix-turn-helix domain-containing protein</fullName>
    </submittedName>
</protein>
<dbReference type="InterPro" id="IPR035418">
    <property type="entry name" value="AraC-bd_2"/>
</dbReference>
<keyword evidence="1" id="KW-0805">Transcription regulation</keyword>
<dbReference type="Proteomes" id="UP000451860">
    <property type="component" value="Unassembled WGS sequence"/>
</dbReference>
<dbReference type="Pfam" id="PF12833">
    <property type="entry name" value="HTH_18"/>
    <property type="match status" value="1"/>
</dbReference>
<dbReference type="InterPro" id="IPR018060">
    <property type="entry name" value="HTH_AraC"/>
</dbReference>
<keyword evidence="3" id="KW-0804">Transcription</keyword>
<dbReference type="PANTHER" id="PTHR46796:SF6">
    <property type="entry name" value="ARAC SUBFAMILY"/>
    <property type="match status" value="1"/>
</dbReference>
<evidence type="ECO:0000313" key="5">
    <source>
        <dbReference type="EMBL" id="KAE8765386.1"/>
    </source>
</evidence>
<dbReference type="SMART" id="SM00342">
    <property type="entry name" value="HTH_ARAC"/>
    <property type="match status" value="1"/>
</dbReference>
<dbReference type="SUPFAM" id="SSF46689">
    <property type="entry name" value="Homeodomain-like"/>
    <property type="match status" value="1"/>
</dbReference>
<dbReference type="PANTHER" id="PTHR46796">
    <property type="entry name" value="HTH-TYPE TRANSCRIPTIONAL ACTIVATOR RHAS-RELATED"/>
    <property type="match status" value="1"/>
</dbReference>
<dbReference type="RefSeq" id="WP_152202715.1">
    <property type="nucleotide sequence ID" value="NZ_VUKF01000017.1"/>
</dbReference>
<reference evidence="5 6" key="1">
    <citation type="submission" date="2019-10" db="EMBL/GenBank/DDBJ databases">
        <title>Georgenia wutianyii sp. nov. and Georgenia yuyongxinii sp. nov. isolated from plateau pika (Ochotona curzoniae) in the Qinghai-Tibet plateau of China.</title>
        <authorList>
            <person name="Tian Z."/>
        </authorList>
    </citation>
    <scope>NUCLEOTIDE SEQUENCE [LARGE SCALE GENOMIC DNA]</scope>
    <source>
        <strain evidence="5 6">DSM 21501</strain>
    </source>
</reference>
<dbReference type="Gene3D" id="1.10.10.60">
    <property type="entry name" value="Homeodomain-like"/>
    <property type="match status" value="1"/>
</dbReference>
<keyword evidence="2" id="KW-0238">DNA-binding</keyword>
<evidence type="ECO:0000313" key="6">
    <source>
        <dbReference type="Proteomes" id="UP000451860"/>
    </source>
</evidence>
<evidence type="ECO:0000259" key="4">
    <source>
        <dbReference type="PROSITE" id="PS01124"/>
    </source>
</evidence>
<evidence type="ECO:0000256" key="2">
    <source>
        <dbReference type="ARBA" id="ARBA00023125"/>
    </source>
</evidence>
<dbReference type="InterPro" id="IPR009057">
    <property type="entry name" value="Homeodomain-like_sf"/>
</dbReference>
<dbReference type="AlphaFoldDB" id="A0A7J5USK7"/>
<evidence type="ECO:0000256" key="3">
    <source>
        <dbReference type="ARBA" id="ARBA00023163"/>
    </source>
</evidence>
<sequence length="317" mass="35090">MSTLLDTRTVTPSDRPDYWSAGIAEHFFPASLQPPDDHPFAARLTGGDVGPIAVHSIRGVPHRITRTARMVAATDPDYLLLYLLRHGACRIEQDERSWVLGPGDIGFHDTSRPSAFEARDGLDVAVFSIPKWFLGAGADHIARATATPMPQRRRPMVRMAVPFLAAFAQAAEAGTLSEQEREGLSDMLGTMLRMLCGDDDAEELSQDRGARTEAFLTRMRRYALENLHDPGLGPEQIARAHFVSTRYVHKVFAEAGTGVSAWIREQRMERAAQELRESGESSIAHVASRWGYRDAASFSRAFRRAHGRSPRDVRAGA</sequence>
<dbReference type="EMBL" id="WHJE01000011">
    <property type="protein sequence ID" value="KAE8765386.1"/>
    <property type="molecule type" value="Genomic_DNA"/>
</dbReference>
<dbReference type="GO" id="GO:0043565">
    <property type="term" value="F:sequence-specific DNA binding"/>
    <property type="evidence" value="ECO:0007669"/>
    <property type="project" value="InterPro"/>
</dbReference>
<organism evidence="5 6">
    <name type="scientific">Georgenia thermotolerans</name>
    <dbReference type="NCBI Taxonomy" id="527326"/>
    <lineage>
        <taxon>Bacteria</taxon>
        <taxon>Bacillati</taxon>
        <taxon>Actinomycetota</taxon>
        <taxon>Actinomycetes</taxon>
        <taxon>Micrococcales</taxon>
        <taxon>Bogoriellaceae</taxon>
        <taxon>Georgenia</taxon>
    </lineage>
</organism>
<dbReference type="OrthoDB" id="9801123at2"/>
<keyword evidence="6" id="KW-1185">Reference proteome</keyword>
<name>A0A7J5USK7_9MICO</name>
<comment type="caution">
    <text evidence="5">The sequence shown here is derived from an EMBL/GenBank/DDBJ whole genome shotgun (WGS) entry which is preliminary data.</text>
</comment>